<accession>A0A3S0GZC9</accession>
<organism evidence="2 3">
    <name type="scientific">Variovorax gossypii</name>
    <dbReference type="NCBI Taxonomy" id="1679495"/>
    <lineage>
        <taxon>Bacteria</taxon>
        <taxon>Pseudomonadati</taxon>
        <taxon>Pseudomonadota</taxon>
        <taxon>Betaproteobacteria</taxon>
        <taxon>Burkholderiales</taxon>
        <taxon>Comamonadaceae</taxon>
        <taxon>Variovorax</taxon>
    </lineage>
</organism>
<evidence type="ECO:0000313" key="2">
    <source>
        <dbReference type="EMBL" id="RTQ32881.1"/>
    </source>
</evidence>
<dbReference type="RefSeq" id="WP_126472145.1">
    <property type="nucleotide sequence ID" value="NZ_RXOE01000005.1"/>
</dbReference>
<evidence type="ECO:0000313" key="3">
    <source>
        <dbReference type="Proteomes" id="UP000267418"/>
    </source>
</evidence>
<gene>
    <name evidence="2" type="ORF">EJP69_19410</name>
</gene>
<keyword evidence="1" id="KW-1133">Transmembrane helix</keyword>
<feature type="transmembrane region" description="Helical" evidence="1">
    <location>
        <begin position="7"/>
        <end position="27"/>
    </location>
</feature>
<dbReference type="AlphaFoldDB" id="A0A3S0GZC9"/>
<reference evidence="2 3" key="1">
    <citation type="submission" date="2018-12" db="EMBL/GenBank/DDBJ databases">
        <title>The genome of Variovorax gossypii DSM 100435.</title>
        <authorList>
            <person name="Gao J."/>
            <person name="Sun J."/>
        </authorList>
    </citation>
    <scope>NUCLEOTIDE SEQUENCE [LARGE SCALE GENOMIC DNA]</scope>
    <source>
        <strain evidence="2 3">DSM 100435</strain>
    </source>
</reference>
<dbReference type="EMBL" id="RXOE01000005">
    <property type="protein sequence ID" value="RTQ32881.1"/>
    <property type="molecule type" value="Genomic_DNA"/>
</dbReference>
<evidence type="ECO:0000256" key="1">
    <source>
        <dbReference type="SAM" id="Phobius"/>
    </source>
</evidence>
<sequence length="105" mass="11468">MRWQAKCSLIGAAMPGVGGFAVAWYSAATSREAELAREYLMTAPSLDAKYKSIDGLMLTGFRIARPRSHFTYWASTGDGHKRIQVIVDKIAEPWSVAVPSDAHAP</sequence>
<dbReference type="OrthoDB" id="9921577at2"/>
<name>A0A3S0GZC9_9BURK</name>
<keyword evidence="1" id="KW-0472">Membrane</keyword>
<proteinExistence type="predicted"/>
<comment type="caution">
    <text evidence="2">The sequence shown here is derived from an EMBL/GenBank/DDBJ whole genome shotgun (WGS) entry which is preliminary data.</text>
</comment>
<dbReference type="Proteomes" id="UP000267418">
    <property type="component" value="Unassembled WGS sequence"/>
</dbReference>
<keyword evidence="3" id="KW-1185">Reference proteome</keyword>
<protein>
    <submittedName>
        <fullName evidence="2">Uncharacterized protein</fullName>
    </submittedName>
</protein>
<keyword evidence="1" id="KW-0812">Transmembrane</keyword>